<sequence>MVVKEEALGAREEVRREFQREKWKVLEKGIVRERSNRVEGKVQIGIKRGLEETAPEEKAPEEKAPGEMAPEEAKDRREEVREK</sequence>
<dbReference type="GeneID" id="78773198"/>
<comment type="caution">
    <text evidence="2">The sequence shown here is derived from an EMBL/GenBank/DDBJ whole genome shotgun (WGS) entry which is preliminary data.</text>
</comment>
<protein>
    <submittedName>
        <fullName evidence="2">Uncharacterized protein</fullName>
    </submittedName>
</protein>
<evidence type="ECO:0000256" key="1">
    <source>
        <dbReference type="SAM" id="MobiDB-lite"/>
    </source>
</evidence>
<reference evidence="2 3" key="1">
    <citation type="submission" date="2019-12" db="EMBL/GenBank/DDBJ databases">
        <title>Chromosome-level assembly of the Caenorhabditis remanei genome.</title>
        <authorList>
            <person name="Teterina A.A."/>
            <person name="Willis J.H."/>
            <person name="Phillips P.C."/>
        </authorList>
    </citation>
    <scope>NUCLEOTIDE SEQUENCE [LARGE SCALE GENOMIC DNA]</scope>
    <source>
        <strain evidence="2 3">PX506</strain>
        <tissue evidence="2">Whole organism</tissue>
    </source>
</reference>
<feature type="region of interest" description="Disordered" evidence="1">
    <location>
        <begin position="46"/>
        <end position="83"/>
    </location>
</feature>
<evidence type="ECO:0000313" key="3">
    <source>
        <dbReference type="Proteomes" id="UP000483820"/>
    </source>
</evidence>
<evidence type="ECO:0000313" key="2">
    <source>
        <dbReference type="EMBL" id="KAF1769077.1"/>
    </source>
</evidence>
<dbReference type="RefSeq" id="XP_053591379.1">
    <property type="nucleotide sequence ID" value="XM_053722734.1"/>
</dbReference>
<organism evidence="2 3">
    <name type="scientific">Caenorhabditis remanei</name>
    <name type="common">Caenorhabditis vulgaris</name>
    <dbReference type="NCBI Taxonomy" id="31234"/>
    <lineage>
        <taxon>Eukaryota</taxon>
        <taxon>Metazoa</taxon>
        <taxon>Ecdysozoa</taxon>
        <taxon>Nematoda</taxon>
        <taxon>Chromadorea</taxon>
        <taxon>Rhabditida</taxon>
        <taxon>Rhabditina</taxon>
        <taxon>Rhabditomorpha</taxon>
        <taxon>Rhabditoidea</taxon>
        <taxon>Rhabditidae</taxon>
        <taxon>Peloderinae</taxon>
        <taxon>Caenorhabditis</taxon>
    </lineage>
</organism>
<dbReference type="CTD" id="78773198"/>
<dbReference type="AlphaFoldDB" id="A0A6A5HRW1"/>
<feature type="compositionally biased region" description="Basic and acidic residues" evidence="1">
    <location>
        <begin position="48"/>
        <end position="83"/>
    </location>
</feature>
<accession>A0A6A5HRW1</accession>
<dbReference type="KEGG" id="crq:GCK72_000890"/>
<proteinExistence type="predicted"/>
<name>A0A6A5HRW1_CAERE</name>
<dbReference type="Proteomes" id="UP000483820">
    <property type="component" value="Chromosome I"/>
</dbReference>
<gene>
    <name evidence="2" type="ORF">GCK72_000890</name>
</gene>
<dbReference type="EMBL" id="WUAV01000001">
    <property type="protein sequence ID" value="KAF1769077.1"/>
    <property type="molecule type" value="Genomic_DNA"/>
</dbReference>